<dbReference type="Pfam" id="PF12693">
    <property type="entry name" value="GspL_C"/>
    <property type="match status" value="1"/>
</dbReference>
<evidence type="ECO:0000256" key="4">
    <source>
        <dbReference type="ARBA" id="ARBA00022475"/>
    </source>
</evidence>
<dbReference type="InterPro" id="IPR007812">
    <property type="entry name" value="T2SS_protein-GspL"/>
</dbReference>
<comment type="similarity">
    <text evidence="2">Belongs to the GSP L family.</text>
</comment>
<gene>
    <name evidence="12" type="primary">gspL</name>
    <name evidence="12" type="ORF">KSS89_23130</name>
</gene>
<dbReference type="NCBIfam" id="TIGR01709">
    <property type="entry name" value="typeII_sec_gspL"/>
    <property type="match status" value="1"/>
</dbReference>
<name>A0ABX8MII1_9PSED</name>
<evidence type="ECO:0000256" key="3">
    <source>
        <dbReference type="ARBA" id="ARBA00022448"/>
    </source>
</evidence>
<evidence type="ECO:0000256" key="8">
    <source>
        <dbReference type="ARBA" id="ARBA00022989"/>
    </source>
</evidence>
<feature type="region of interest" description="Disordered" evidence="10">
    <location>
        <begin position="391"/>
        <end position="415"/>
    </location>
</feature>
<evidence type="ECO:0000256" key="7">
    <source>
        <dbReference type="ARBA" id="ARBA00022927"/>
    </source>
</evidence>
<dbReference type="SUPFAM" id="SSF53067">
    <property type="entry name" value="Actin-like ATPase domain"/>
    <property type="match status" value="1"/>
</dbReference>
<keyword evidence="8" id="KW-1133">Transmembrane helix</keyword>
<keyword evidence="6" id="KW-0812">Transmembrane</keyword>
<evidence type="ECO:0000256" key="6">
    <source>
        <dbReference type="ARBA" id="ARBA00022692"/>
    </source>
</evidence>
<protein>
    <submittedName>
        <fullName evidence="12">Type II secretion system protein GspL</fullName>
    </submittedName>
</protein>
<dbReference type="InterPro" id="IPR025691">
    <property type="entry name" value="GspL_pp_dom"/>
</dbReference>
<evidence type="ECO:0000256" key="2">
    <source>
        <dbReference type="ARBA" id="ARBA00005318"/>
    </source>
</evidence>
<keyword evidence="7" id="KW-0653">Protein transport</keyword>
<reference evidence="12" key="1">
    <citation type="submission" date="2021-06" db="EMBL/GenBank/DDBJ databases">
        <title>Updating the genus Pseudomonas: Description of 43 new species and partition of the Pseudomonas putida group.</title>
        <authorList>
            <person name="Girard L."/>
            <person name="Lood C."/>
            <person name="Vandamme P."/>
            <person name="Rokni-Zadeh H."/>
            <person name="van Noort V."/>
            <person name="Hofte M."/>
            <person name="Lavigne R."/>
            <person name="De Mot R."/>
        </authorList>
    </citation>
    <scope>NUCLEOTIDE SEQUENCE</scope>
    <source>
        <strain evidence="12">CMR12a</strain>
    </source>
</reference>
<sequence>MNRLRIALPPLAELGPSEQPWQPQVDFARLDRASRVVETGRCPLGQLGALGKGARPLPVECFLHPQDSLLTSIELPQLPAARIKAAVTCAAQALILGPLEQMHVAHGPRDSAGQVVLGWLPRERLQALGSELERAGLKLQGLYPAPYALAVPAPAQVNLCLVDGQLVLRHSAGQGSVQPLLPQSRPEGGQEPPAQPQWQEALEQLRSTAGELCWIGHEAPPGIVQHLASEQRWSGPAPAWSLHAGAATGRVAAKGWGRALGCCALAVVVWVAGLNLYAAREAEQGQRLKTQMNLRVRQVFPELPVVLNPLQQARQQLAARQSGNSAEPNQGFANLLLQAASAMPFMVGSVQRLTFAQERLQLELLPDTPMTADDTWQGALAQAGYSVQREANGWSLVPGGQPTGEQESAGRDDDE</sequence>
<accession>A0ABX8MII1</accession>
<evidence type="ECO:0000313" key="12">
    <source>
        <dbReference type="EMBL" id="QXH39108.1"/>
    </source>
</evidence>
<evidence type="ECO:0000256" key="1">
    <source>
        <dbReference type="ARBA" id="ARBA00004533"/>
    </source>
</evidence>
<dbReference type="Proteomes" id="UP000693952">
    <property type="component" value="Chromosome"/>
</dbReference>
<dbReference type="InterPro" id="IPR043129">
    <property type="entry name" value="ATPase_NBD"/>
</dbReference>
<evidence type="ECO:0000259" key="11">
    <source>
        <dbReference type="Pfam" id="PF12693"/>
    </source>
</evidence>
<evidence type="ECO:0000256" key="10">
    <source>
        <dbReference type="SAM" id="MobiDB-lite"/>
    </source>
</evidence>
<feature type="domain" description="GspL periplasmic" evidence="11">
    <location>
        <begin position="256"/>
        <end position="384"/>
    </location>
</feature>
<keyword evidence="3" id="KW-0813">Transport</keyword>
<dbReference type="EMBL" id="CP077074">
    <property type="protein sequence ID" value="QXH39108.1"/>
    <property type="molecule type" value="Genomic_DNA"/>
</dbReference>
<dbReference type="RefSeq" id="WP_124347786.1">
    <property type="nucleotide sequence ID" value="NZ_CP027706.1"/>
</dbReference>
<feature type="region of interest" description="Disordered" evidence="10">
    <location>
        <begin position="176"/>
        <end position="197"/>
    </location>
</feature>
<proteinExistence type="inferred from homology"/>
<keyword evidence="9" id="KW-0472">Membrane</keyword>
<feature type="compositionally biased region" description="Low complexity" evidence="10">
    <location>
        <begin position="186"/>
        <end position="197"/>
    </location>
</feature>
<keyword evidence="5" id="KW-0997">Cell inner membrane</keyword>
<evidence type="ECO:0000256" key="5">
    <source>
        <dbReference type="ARBA" id="ARBA00022519"/>
    </source>
</evidence>
<dbReference type="Gene3D" id="3.30.420.380">
    <property type="match status" value="1"/>
</dbReference>
<organism evidence="12 13">
    <name type="scientific">Pseudomonas sessilinigenes</name>
    <dbReference type="NCBI Taxonomy" id="658629"/>
    <lineage>
        <taxon>Bacteria</taxon>
        <taxon>Pseudomonadati</taxon>
        <taxon>Pseudomonadota</taxon>
        <taxon>Gammaproteobacteria</taxon>
        <taxon>Pseudomonadales</taxon>
        <taxon>Pseudomonadaceae</taxon>
        <taxon>Pseudomonas</taxon>
    </lineage>
</organism>
<evidence type="ECO:0000256" key="9">
    <source>
        <dbReference type="ARBA" id="ARBA00023136"/>
    </source>
</evidence>
<evidence type="ECO:0000313" key="13">
    <source>
        <dbReference type="Proteomes" id="UP000693952"/>
    </source>
</evidence>
<comment type="subcellular location">
    <subcellularLocation>
        <location evidence="1">Cell inner membrane</location>
    </subcellularLocation>
</comment>
<keyword evidence="4" id="KW-1003">Cell membrane</keyword>
<keyword evidence="13" id="KW-1185">Reference proteome</keyword>